<organism evidence="10 11">
    <name type="scientific">Perkinsus olseni</name>
    <name type="common">Perkinsus atlanticus</name>
    <dbReference type="NCBI Taxonomy" id="32597"/>
    <lineage>
        <taxon>Eukaryota</taxon>
        <taxon>Sar</taxon>
        <taxon>Alveolata</taxon>
        <taxon>Perkinsozoa</taxon>
        <taxon>Perkinsea</taxon>
        <taxon>Perkinsida</taxon>
        <taxon>Perkinsidae</taxon>
        <taxon>Perkinsus</taxon>
    </lineage>
</organism>
<dbReference type="GO" id="GO:0033539">
    <property type="term" value="P:fatty acid beta-oxidation using acyl-CoA dehydrogenase"/>
    <property type="evidence" value="ECO:0007669"/>
    <property type="project" value="TreeGrafter"/>
</dbReference>
<evidence type="ECO:0000313" key="10">
    <source>
        <dbReference type="EMBL" id="KAF4650039.1"/>
    </source>
</evidence>
<dbReference type="Gene3D" id="1.20.140.10">
    <property type="entry name" value="Butyryl-CoA Dehydrogenase, subunit A, domain 3"/>
    <property type="match status" value="1"/>
</dbReference>
<dbReference type="Pfam" id="PF02770">
    <property type="entry name" value="Acyl-CoA_dh_M"/>
    <property type="match status" value="1"/>
</dbReference>
<dbReference type="PANTHER" id="PTHR48083:SF28">
    <property type="entry name" value="ACYL-COA DEHYDROGENASE FAMILY PROTEIN (AFU_ORTHOLOGUE AFUA_6G10880)-RELATED"/>
    <property type="match status" value="1"/>
</dbReference>
<comment type="cofactor">
    <cofactor evidence="1">
        <name>FAD</name>
        <dbReference type="ChEBI" id="CHEBI:57692"/>
    </cofactor>
</comment>
<dbReference type="Gene3D" id="1.10.540.10">
    <property type="entry name" value="Acyl-CoA dehydrogenase/oxidase, N-terminal domain"/>
    <property type="match status" value="1"/>
</dbReference>
<evidence type="ECO:0000256" key="6">
    <source>
        <dbReference type="SAM" id="MobiDB-lite"/>
    </source>
</evidence>
<gene>
    <name evidence="10" type="ORF">FOZ61_000728</name>
</gene>
<dbReference type="InterPro" id="IPR006091">
    <property type="entry name" value="Acyl-CoA_Oxase/DH_mid-dom"/>
</dbReference>
<dbReference type="SUPFAM" id="SSF47203">
    <property type="entry name" value="Acyl-CoA dehydrogenase C-terminal domain-like"/>
    <property type="match status" value="1"/>
</dbReference>
<feature type="domain" description="Acyl-CoA dehydrogenase/oxidase N-terminal" evidence="9">
    <location>
        <begin position="40"/>
        <end position="147"/>
    </location>
</feature>
<dbReference type="InterPro" id="IPR013786">
    <property type="entry name" value="AcylCoA_DH/ox_N"/>
</dbReference>
<feature type="region of interest" description="Disordered" evidence="6">
    <location>
        <begin position="459"/>
        <end position="485"/>
    </location>
</feature>
<name>A0A7J6KTV0_PEROL</name>
<reference evidence="10 11" key="1">
    <citation type="submission" date="2020-04" db="EMBL/GenBank/DDBJ databases">
        <title>Perkinsus olseni comparative genomics.</title>
        <authorList>
            <person name="Bogema D.R."/>
        </authorList>
    </citation>
    <scope>NUCLEOTIDE SEQUENCE [LARGE SCALE GENOMIC DNA]</scope>
    <source>
        <strain evidence="10">ATCC PRA-179</strain>
    </source>
</reference>
<evidence type="ECO:0000256" key="5">
    <source>
        <dbReference type="ARBA" id="ARBA00023002"/>
    </source>
</evidence>
<sequence>MARLEPPSANADEGGAASITAQPGWYWDWDFPKHHPNLNESHHELRKLVRAFILEHIIPFLPQWEAEGEFPRELHRKAYQCGVYAALWPTSMGGTPPPLCKGNINRPGPHEVDIWHDFILNDELANCGAGGVIASCFVSLAIGLPPLIAGGLAGGPGMTSRLAREIVQGEKILSLAVTEPYAGSDVANVQTKAVLQADGKHYLVNGVKTFITSGPWADCFTTAVHIAGDSGLSLLMIDRTLPGVSTTRLATQGWKTSGTARVTFEDVKVPVEMLIGSRGHGFKAIMHNFNHERLMLAISSNRNARICMEDAIRYAKSRRTFGKRLIDHQVIRHKIAEMARGVLATHTFIEDIVIRWPEWSELAGRVALLKVQATKTFEFCAREASQILGGRSYLQGSGPGARIERLYREVRVNAIGGGSEEVSRLGSVAHAEKRSATRRRRRRWCYTFSYAVYTRGTSASQRSTAASSTPLRPSRLESAFGAGSSSPDEHYKGSILPAQLQVVLDVALAGQPTIRARERRLRFSSGLPLYEVFLVLESRAMLRCGRGRAAFTLRVVSPQGHTRGAPLDSATLESASIWGGSLRVIVDWEGSDHGWLVHARVVRIQRTFRRWLDRCRSHAAATKLQTFLRSRLLSDLLRRVNAAIRGLSRIRGITGPIVVPLVPSSAPPYVLPMIRLCLTVISTVPSNAPGMNSSILSLLGLLSEWLLGALRAYLHHEIVARYREAVAEVVAAVMSEGGRPFKALTELQRLRREFFLRPLKELLGSQ</sequence>
<dbReference type="OrthoDB" id="9988775at2759"/>
<keyword evidence="3" id="KW-0285">Flavoprotein</keyword>
<comment type="similarity">
    <text evidence="2">Belongs to the acyl-CoA dehydrogenase family.</text>
</comment>
<evidence type="ECO:0000259" key="9">
    <source>
        <dbReference type="Pfam" id="PF02771"/>
    </source>
</evidence>
<evidence type="ECO:0000256" key="4">
    <source>
        <dbReference type="ARBA" id="ARBA00022827"/>
    </source>
</evidence>
<dbReference type="GO" id="GO:0003995">
    <property type="term" value="F:acyl-CoA dehydrogenase activity"/>
    <property type="evidence" value="ECO:0007669"/>
    <property type="project" value="TreeGrafter"/>
</dbReference>
<keyword evidence="4" id="KW-0274">FAD</keyword>
<dbReference type="InterPro" id="IPR050741">
    <property type="entry name" value="Acyl-CoA_dehydrogenase"/>
</dbReference>
<dbReference type="Proteomes" id="UP000570595">
    <property type="component" value="Unassembled WGS sequence"/>
</dbReference>
<dbReference type="Gene3D" id="2.40.110.10">
    <property type="entry name" value="Butyryl-CoA Dehydrogenase, subunit A, domain 2"/>
    <property type="match status" value="1"/>
</dbReference>
<protein>
    <recommendedName>
        <fullName evidence="12">Isobutyryl-CoA dehydrogenase, mitochondrial</fullName>
    </recommendedName>
</protein>
<dbReference type="Pfam" id="PF02771">
    <property type="entry name" value="Acyl-CoA_dh_N"/>
    <property type="match status" value="1"/>
</dbReference>
<dbReference type="PANTHER" id="PTHR48083">
    <property type="entry name" value="MEDIUM-CHAIN SPECIFIC ACYL-COA DEHYDROGENASE, MITOCHONDRIAL-RELATED"/>
    <property type="match status" value="1"/>
</dbReference>
<feature type="compositionally biased region" description="Low complexity" evidence="6">
    <location>
        <begin position="459"/>
        <end position="469"/>
    </location>
</feature>
<evidence type="ECO:0000256" key="3">
    <source>
        <dbReference type="ARBA" id="ARBA00022630"/>
    </source>
</evidence>
<dbReference type="AlphaFoldDB" id="A0A7J6KTV0"/>
<dbReference type="InterPro" id="IPR009100">
    <property type="entry name" value="AcylCoA_DH/oxidase_NM_dom_sf"/>
</dbReference>
<evidence type="ECO:0008006" key="12">
    <source>
        <dbReference type="Google" id="ProtNLM"/>
    </source>
</evidence>
<keyword evidence="5" id="KW-0560">Oxidoreductase</keyword>
<evidence type="ECO:0000313" key="11">
    <source>
        <dbReference type="Proteomes" id="UP000570595"/>
    </source>
</evidence>
<evidence type="ECO:0000256" key="2">
    <source>
        <dbReference type="ARBA" id="ARBA00009347"/>
    </source>
</evidence>
<accession>A0A7J6KTV0</accession>
<dbReference type="InterPro" id="IPR009075">
    <property type="entry name" value="AcylCo_DH/oxidase_C"/>
</dbReference>
<dbReference type="InterPro" id="IPR037069">
    <property type="entry name" value="AcylCoA_DH/ox_N_sf"/>
</dbReference>
<evidence type="ECO:0000259" key="7">
    <source>
        <dbReference type="Pfam" id="PF00441"/>
    </source>
</evidence>
<dbReference type="Pfam" id="PF00441">
    <property type="entry name" value="Acyl-CoA_dh_1"/>
    <property type="match status" value="1"/>
</dbReference>
<feature type="non-terminal residue" evidence="10">
    <location>
        <position position="766"/>
    </location>
</feature>
<comment type="caution">
    <text evidence="10">The sequence shown here is derived from an EMBL/GenBank/DDBJ whole genome shotgun (WGS) entry which is preliminary data.</text>
</comment>
<dbReference type="SUPFAM" id="SSF56645">
    <property type="entry name" value="Acyl-CoA dehydrogenase NM domain-like"/>
    <property type="match status" value="1"/>
</dbReference>
<evidence type="ECO:0000259" key="8">
    <source>
        <dbReference type="Pfam" id="PF02770"/>
    </source>
</evidence>
<dbReference type="GO" id="GO:0005737">
    <property type="term" value="C:cytoplasm"/>
    <property type="evidence" value="ECO:0007669"/>
    <property type="project" value="TreeGrafter"/>
</dbReference>
<dbReference type="EMBL" id="JABAHT010001143">
    <property type="protein sequence ID" value="KAF4650039.1"/>
    <property type="molecule type" value="Genomic_DNA"/>
</dbReference>
<dbReference type="GO" id="GO:0050660">
    <property type="term" value="F:flavin adenine dinucleotide binding"/>
    <property type="evidence" value="ECO:0007669"/>
    <property type="project" value="InterPro"/>
</dbReference>
<dbReference type="InterPro" id="IPR046373">
    <property type="entry name" value="Acyl-CoA_Oxase/DH_mid-dom_sf"/>
</dbReference>
<proteinExistence type="inferred from homology"/>
<evidence type="ECO:0000256" key="1">
    <source>
        <dbReference type="ARBA" id="ARBA00001974"/>
    </source>
</evidence>
<feature type="domain" description="Acyl-CoA dehydrogenase/oxidase C-terminal" evidence="7">
    <location>
        <begin position="279"/>
        <end position="424"/>
    </location>
</feature>
<dbReference type="InterPro" id="IPR036250">
    <property type="entry name" value="AcylCo_DH-like_C"/>
</dbReference>
<feature type="domain" description="Acyl-CoA oxidase/dehydrogenase middle" evidence="8">
    <location>
        <begin position="175"/>
        <end position="267"/>
    </location>
</feature>